<comment type="subcellular location">
    <subcellularLocation>
        <location evidence="1">Membrane</location>
        <topology evidence="1">Multi-pass membrane protein</topology>
    </subcellularLocation>
</comment>
<feature type="transmembrane region" description="Helical" evidence="5">
    <location>
        <begin position="217"/>
        <end position="234"/>
    </location>
</feature>
<sequence length="404" mass="45169">MKADVYEKWMFRILVALALTANVSTGGTVTMIVIGLLLMLVQAVWTRSLPAVDKGMAVAVLVYLGAWAACCLGSREILFSLKALVGASYRFLPLFFALLYVRRKEQVRFIVLALAASIFINDCAAVWQLLTHPWGFHPHGRVHSATFLGSHMLMAVPAMFFFSQKMYFRPIERKLLLFMTMFSLAILVLTQTRGAWLAFAGVVAVYLLLEQRCRRQILAGILVGVVCVGIGLLASPTYSQRFSTIADPKASVNVERVYMWNAAVEIWRDHPLLGVGLDEYGWYYNTTYIPAEAKEVPVVEGDPDTGHGHPHNNILKHLSEGGIVGILAFFFLHGYILWRLLQRYRIEHSRTAFSCALMGILIFAGTHFEGLTDTNINQLSILTEYCLLMGLSLAAGMIEEREKV</sequence>
<keyword evidence="8" id="KW-1185">Reference proteome</keyword>
<feature type="transmembrane region" description="Helical" evidence="5">
    <location>
        <begin position="142"/>
        <end position="162"/>
    </location>
</feature>
<evidence type="ECO:0000256" key="4">
    <source>
        <dbReference type="ARBA" id="ARBA00023136"/>
    </source>
</evidence>
<feature type="transmembrane region" description="Helical" evidence="5">
    <location>
        <begin position="12"/>
        <end position="45"/>
    </location>
</feature>
<dbReference type="InterPro" id="IPR051533">
    <property type="entry name" value="WaaL-like"/>
</dbReference>
<feature type="transmembrane region" description="Helical" evidence="5">
    <location>
        <begin position="57"/>
        <end position="77"/>
    </location>
</feature>
<evidence type="ECO:0000313" key="8">
    <source>
        <dbReference type="Proteomes" id="UP001559623"/>
    </source>
</evidence>
<dbReference type="PANTHER" id="PTHR37422:SF13">
    <property type="entry name" value="LIPOPOLYSACCHARIDE BIOSYNTHESIS PROTEIN PA4999-RELATED"/>
    <property type="match status" value="1"/>
</dbReference>
<proteinExistence type="predicted"/>
<organism evidence="7 8">
    <name type="scientific">Selenomonas sputigena</name>
    <dbReference type="NCBI Taxonomy" id="69823"/>
    <lineage>
        <taxon>Bacteria</taxon>
        <taxon>Bacillati</taxon>
        <taxon>Bacillota</taxon>
        <taxon>Negativicutes</taxon>
        <taxon>Selenomonadales</taxon>
        <taxon>Selenomonadaceae</taxon>
        <taxon>Selenomonas</taxon>
    </lineage>
</organism>
<name>A0ABV3X4R6_9FIRM</name>
<feature type="transmembrane region" description="Helical" evidence="5">
    <location>
        <begin position="350"/>
        <end position="368"/>
    </location>
</feature>
<evidence type="ECO:0000259" key="6">
    <source>
        <dbReference type="Pfam" id="PF04932"/>
    </source>
</evidence>
<dbReference type="RefSeq" id="WP_368846909.1">
    <property type="nucleotide sequence ID" value="NZ_CP194411.1"/>
</dbReference>
<dbReference type="PANTHER" id="PTHR37422">
    <property type="entry name" value="TEICHURONIC ACID BIOSYNTHESIS PROTEIN TUAE"/>
    <property type="match status" value="1"/>
</dbReference>
<dbReference type="EMBL" id="JARVLH010000003">
    <property type="protein sequence ID" value="MEX5285182.1"/>
    <property type="molecule type" value="Genomic_DNA"/>
</dbReference>
<evidence type="ECO:0000256" key="5">
    <source>
        <dbReference type="SAM" id="Phobius"/>
    </source>
</evidence>
<comment type="caution">
    <text evidence="7">The sequence shown here is derived from an EMBL/GenBank/DDBJ whole genome shotgun (WGS) entry which is preliminary data.</text>
</comment>
<feature type="transmembrane region" description="Helical" evidence="5">
    <location>
        <begin position="174"/>
        <end position="189"/>
    </location>
</feature>
<feature type="transmembrane region" description="Helical" evidence="5">
    <location>
        <begin position="109"/>
        <end position="130"/>
    </location>
</feature>
<evidence type="ECO:0000256" key="1">
    <source>
        <dbReference type="ARBA" id="ARBA00004141"/>
    </source>
</evidence>
<dbReference type="GO" id="GO:0016874">
    <property type="term" value="F:ligase activity"/>
    <property type="evidence" value="ECO:0007669"/>
    <property type="project" value="UniProtKB-KW"/>
</dbReference>
<evidence type="ECO:0000256" key="3">
    <source>
        <dbReference type="ARBA" id="ARBA00022989"/>
    </source>
</evidence>
<reference evidence="7 8" key="1">
    <citation type="submission" date="2023-04" db="EMBL/GenBank/DDBJ databases">
        <title>Genome Sequence of Selenomonas sputigena ATCC 33150.</title>
        <authorList>
            <person name="Miller D.P."/>
            <person name="Anvari S."/>
            <person name="Polson S.W."/>
            <person name="Macdonald M."/>
            <person name="Mcdowell J.V."/>
        </authorList>
    </citation>
    <scope>NUCLEOTIDE SEQUENCE [LARGE SCALE GENOMIC DNA]</scope>
    <source>
        <strain evidence="7 8">ATCC 33150</strain>
    </source>
</reference>
<evidence type="ECO:0000256" key="2">
    <source>
        <dbReference type="ARBA" id="ARBA00022692"/>
    </source>
</evidence>
<keyword evidence="3 5" id="KW-1133">Transmembrane helix</keyword>
<protein>
    <submittedName>
        <fullName evidence="7">O-antigen ligase family protein</fullName>
    </submittedName>
</protein>
<feature type="transmembrane region" description="Helical" evidence="5">
    <location>
        <begin position="380"/>
        <end position="398"/>
    </location>
</feature>
<feature type="transmembrane region" description="Helical" evidence="5">
    <location>
        <begin position="195"/>
        <end position="210"/>
    </location>
</feature>
<dbReference type="Proteomes" id="UP001559623">
    <property type="component" value="Unassembled WGS sequence"/>
</dbReference>
<feature type="transmembrane region" description="Helical" evidence="5">
    <location>
        <begin position="321"/>
        <end position="338"/>
    </location>
</feature>
<keyword evidence="2 5" id="KW-0812">Transmembrane</keyword>
<keyword evidence="7" id="KW-0436">Ligase</keyword>
<feature type="domain" description="O-antigen ligase-related" evidence="6">
    <location>
        <begin position="179"/>
        <end position="330"/>
    </location>
</feature>
<gene>
    <name evidence="7" type="ORF">QCO44_05955</name>
</gene>
<dbReference type="InterPro" id="IPR007016">
    <property type="entry name" value="O-antigen_ligase-rel_domated"/>
</dbReference>
<keyword evidence="4 5" id="KW-0472">Membrane</keyword>
<accession>A0ABV3X4R6</accession>
<evidence type="ECO:0000313" key="7">
    <source>
        <dbReference type="EMBL" id="MEX5285182.1"/>
    </source>
</evidence>
<dbReference type="Pfam" id="PF04932">
    <property type="entry name" value="Wzy_C"/>
    <property type="match status" value="1"/>
</dbReference>